<sequence>MNSEDSRYASSLPPSYDSVVNDNRYAYHSNQCSGLCEGHIRNFNKLVKRYEISPIFAERLHKLRDFEIVFICDDSGSMKAPLHDVTNSYGIQRTRWDELKQLVSIGVDSAFIFDPDGVDIYFLNRVPMLHVKNSSELESVFAMEPRATDGAPTDSYGRPDISTLERVLTNECQPIDRIQVTIIAYTDNDNCLEYLDDWDQKIPNLDVVKDYLNEKKEIQQFQGKDFQFGFGDYMVKILVGGIDSWLHDLDEKKVTINNQPRSSTTTYSPVSDGAGNANYANM</sequence>
<dbReference type="EMBL" id="CAJOAZ010006159">
    <property type="protein sequence ID" value="CAF4125446.1"/>
    <property type="molecule type" value="Genomic_DNA"/>
</dbReference>
<dbReference type="EMBL" id="CAJNOG010000104">
    <property type="protein sequence ID" value="CAF0947456.1"/>
    <property type="molecule type" value="Genomic_DNA"/>
</dbReference>
<dbReference type="Proteomes" id="UP000663844">
    <property type="component" value="Unassembled WGS sequence"/>
</dbReference>
<reference evidence="3" key="1">
    <citation type="submission" date="2021-02" db="EMBL/GenBank/DDBJ databases">
        <authorList>
            <person name="Nowell W R."/>
        </authorList>
    </citation>
    <scope>NUCLEOTIDE SEQUENCE</scope>
</reference>
<dbReference type="AlphaFoldDB" id="A0A819WLC6"/>
<evidence type="ECO:0000313" key="3">
    <source>
        <dbReference type="EMBL" id="CAF4125446.1"/>
    </source>
</evidence>
<organism evidence="3 4">
    <name type="scientific">Adineta steineri</name>
    <dbReference type="NCBI Taxonomy" id="433720"/>
    <lineage>
        <taxon>Eukaryota</taxon>
        <taxon>Metazoa</taxon>
        <taxon>Spiralia</taxon>
        <taxon>Gnathifera</taxon>
        <taxon>Rotifera</taxon>
        <taxon>Eurotatoria</taxon>
        <taxon>Bdelloidea</taxon>
        <taxon>Adinetida</taxon>
        <taxon>Adinetidae</taxon>
        <taxon>Adineta</taxon>
    </lineage>
</organism>
<gene>
    <name evidence="2" type="ORF">JYZ213_LOCUS13095</name>
    <name evidence="3" type="ORF">OXD698_LOCUS36722</name>
</gene>
<feature type="region of interest" description="Disordered" evidence="1">
    <location>
        <begin position="257"/>
        <end position="282"/>
    </location>
</feature>
<accession>A0A819WLC6</accession>
<protein>
    <recommendedName>
        <fullName evidence="5">VWFA domain-containing protein</fullName>
    </recommendedName>
</protein>
<comment type="caution">
    <text evidence="3">The sequence shown here is derived from an EMBL/GenBank/DDBJ whole genome shotgun (WGS) entry which is preliminary data.</text>
</comment>
<evidence type="ECO:0000313" key="4">
    <source>
        <dbReference type="Proteomes" id="UP000663844"/>
    </source>
</evidence>
<evidence type="ECO:0008006" key="5">
    <source>
        <dbReference type="Google" id="ProtNLM"/>
    </source>
</evidence>
<evidence type="ECO:0000313" key="2">
    <source>
        <dbReference type="EMBL" id="CAF0947456.1"/>
    </source>
</evidence>
<evidence type="ECO:0000256" key="1">
    <source>
        <dbReference type="SAM" id="MobiDB-lite"/>
    </source>
</evidence>
<dbReference type="PANTHER" id="PTHR34706:SF1">
    <property type="entry name" value="VWFA DOMAIN-CONTAINING PROTEIN"/>
    <property type="match status" value="1"/>
</dbReference>
<feature type="compositionally biased region" description="Polar residues" evidence="1">
    <location>
        <begin position="257"/>
        <end position="269"/>
    </location>
</feature>
<dbReference type="Proteomes" id="UP000663845">
    <property type="component" value="Unassembled WGS sequence"/>
</dbReference>
<name>A0A819WLC6_9BILA</name>
<proteinExistence type="predicted"/>
<dbReference type="PANTHER" id="PTHR34706">
    <property type="entry name" value="SLR1338 PROTEIN"/>
    <property type="match status" value="1"/>
</dbReference>